<accession>A0A1G1T3F5</accession>
<dbReference type="PANTHER" id="PTHR37310">
    <property type="entry name" value="CYTOPLASMIC PROTEIN-RELATED"/>
    <property type="match status" value="1"/>
</dbReference>
<dbReference type="Gene3D" id="1.20.1270.360">
    <property type="match status" value="1"/>
</dbReference>
<dbReference type="InterPro" id="IPR005560">
    <property type="entry name" value="Csp_YhjQ"/>
</dbReference>
<comment type="caution">
    <text evidence="1">The sequence shown here is derived from an EMBL/GenBank/DDBJ whole genome shotgun (WGS) entry which is preliminary data.</text>
</comment>
<dbReference type="PANTHER" id="PTHR37310:SF1">
    <property type="entry name" value="CYTOPLASMIC PROTEIN"/>
    <property type="match status" value="1"/>
</dbReference>
<proteinExistence type="predicted"/>
<dbReference type="EMBL" id="MDZB01000106">
    <property type="protein sequence ID" value="OGX85409.1"/>
    <property type="molecule type" value="Genomic_DNA"/>
</dbReference>
<organism evidence="1 2">
    <name type="scientific">Hymenobacter lapidarius</name>
    <dbReference type="NCBI Taxonomy" id="1908237"/>
    <lineage>
        <taxon>Bacteria</taxon>
        <taxon>Pseudomonadati</taxon>
        <taxon>Bacteroidota</taxon>
        <taxon>Cytophagia</taxon>
        <taxon>Cytophagales</taxon>
        <taxon>Hymenobacteraceae</taxon>
        <taxon>Hymenobacter</taxon>
    </lineage>
</organism>
<dbReference type="CDD" id="cd08026">
    <property type="entry name" value="DUF326"/>
    <property type="match status" value="1"/>
</dbReference>
<dbReference type="AlphaFoldDB" id="A0A1G1T3F5"/>
<keyword evidence="2" id="KW-1185">Reference proteome</keyword>
<sequence>MNEHTQSQLDALNACVAACEHCAAACLQEQDVNMMARCIGLTRDCADICALTARLVARGSDYAAQLAPVRAAICQACADECGRHAHRHCQECAEACRRCA</sequence>
<dbReference type="RefSeq" id="WP_070728408.1">
    <property type="nucleotide sequence ID" value="NZ_MDZB01000106.1"/>
</dbReference>
<name>A0A1G1T3F5_9BACT</name>
<evidence type="ECO:0000313" key="1">
    <source>
        <dbReference type="EMBL" id="OGX85409.1"/>
    </source>
</evidence>
<evidence type="ECO:0000313" key="2">
    <source>
        <dbReference type="Proteomes" id="UP000176294"/>
    </source>
</evidence>
<reference evidence="1 2" key="1">
    <citation type="submission" date="2016-08" db="EMBL/GenBank/DDBJ databases">
        <title>Hymenobacter coccineus sp. nov., Hymenobacter lapidarius sp. nov. and Hymenobacter glacialis sp. nov., isolated from Antarctic soil.</title>
        <authorList>
            <person name="Sedlacek I."/>
            <person name="Kralova S."/>
            <person name="Kyrova K."/>
            <person name="Maslanova I."/>
            <person name="Stankova E."/>
            <person name="Vrbovska V."/>
            <person name="Nemec M."/>
            <person name="Bartak M."/>
            <person name="Svec P."/>
            <person name="Busse H.-J."/>
            <person name="Pantucek R."/>
        </authorList>
    </citation>
    <scope>NUCLEOTIDE SEQUENCE [LARGE SCALE GENOMIC DNA]</scope>
    <source>
        <strain evidence="1 2">CCM 8643</strain>
    </source>
</reference>
<dbReference type="OrthoDB" id="5396211at2"/>
<dbReference type="Proteomes" id="UP000176294">
    <property type="component" value="Unassembled WGS sequence"/>
</dbReference>
<protein>
    <submittedName>
        <fullName evidence="1">Four-helix bundle copper-binding protein</fullName>
    </submittedName>
</protein>
<dbReference type="Pfam" id="PF03860">
    <property type="entry name" value="Csp"/>
    <property type="match status" value="1"/>
</dbReference>
<gene>
    <name evidence="1" type="ORF">BEN47_14940</name>
</gene>
<dbReference type="STRING" id="1908237.BEN47_14940"/>
<dbReference type="InterPro" id="IPR044543">
    <property type="entry name" value="YHJQ-like"/>
</dbReference>